<sequence>MEIDMINTQVGGVGGSLRLDHAILMYSGSSADGRQGLVTINPVRIDGDNAVIAPGQPASKAALIEALDQFADRSSSRSLFHQRVLGRGPDYMVWYTRPETRHVAFRNKSFDGDKAGRCPLPGLVFFVKNDAWFVFAYAGKARPTEKTRLLRSPFFNVWEAGRICVGNIDLPKQRVNAPIEQWEDAFFGTWFTHPNVPQDQLLKKGANPFVLWKELLEGKHQAFPTRVLKSAGATLGQMFDKLVRGDE</sequence>
<reference evidence="2" key="1">
    <citation type="submission" date="2016-06" db="EMBL/GenBank/DDBJ databases">
        <authorList>
            <person name="Xu Y."/>
            <person name="Nagy A."/>
            <person name="Yan X."/>
            <person name="Kim S.W."/>
            <person name="Haley B."/>
            <person name="Liu N.T."/>
            <person name="Nou X."/>
        </authorList>
    </citation>
    <scope>NUCLEOTIDE SEQUENCE [LARGE SCALE GENOMIC DNA]</scope>
    <source>
        <strain evidence="2">ATCC 49129</strain>
        <plasmid evidence="2">pri-1</plasmid>
    </source>
</reference>
<dbReference type="Proteomes" id="UP000078572">
    <property type="component" value="Plasmid pRI-1"/>
</dbReference>
<dbReference type="Pfam" id="PF14460">
    <property type="entry name" value="Prok-E2_D"/>
    <property type="match status" value="1"/>
</dbReference>
<name>A0A192A827_9RALS</name>
<dbReference type="AlphaFoldDB" id="A0A192A827"/>
<evidence type="ECO:0000313" key="2">
    <source>
        <dbReference type="Proteomes" id="UP000078572"/>
    </source>
</evidence>
<organism evidence="1 2">
    <name type="scientific">Ralstonia insidiosa</name>
    <dbReference type="NCBI Taxonomy" id="190721"/>
    <lineage>
        <taxon>Bacteria</taxon>
        <taxon>Pseudomonadati</taxon>
        <taxon>Pseudomonadota</taxon>
        <taxon>Betaproteobacteria</taxon>
        <taxon>Burkholderiales</taxon>
        <taxon>Burkholderiaceae</taxon>
        <taxon>Ralstonia</taxon>
    </lineage>
</organism>
<gene>
    <name evidence="1" type="ORF">A9Y76_28035</name>
</gene>
<geneLocation type="plasmid" evidence="2">
    <name>pri-1</name>
</geneLocation>
<dbReference type="NCBIfam" id="TIGR03737">
    <property type="entry name" value="PRTRC_B"/>
    <property type="match status" value="1"/>
</dbReference>
<keyword evidence="1" id="KW-0614">Plasmid</keyword>
<dbReference type="EMBL" id="CP016024">
    <property type="protein sequence ID" value="ANJ76447.1"/>
    <property type="molecule type" value="Genomic_DNA"/>
</dbReference>
<dbReference type="InterPro" id="IPR032787">
    <property type="entry name" value="Prok-E2_D"/>
</dbReference>
<accession>A0A192A827</accession>
<dbReference type="InterPro" id="IPR022280">
    <property type="entry name" value="PRTRC_protein-B"/>
</dbReference>
<dbReference type="OrthoDB" id="8556159at2"/>
<keyword evidence="2" id="KW-1185">Reference proteome</keyword>
<evidence type="ECO:0000313" key="1">
    <source>
        <dbReference type="EMBL" id="ANJ76447.1"/>
    </source>
</evidence>
<proteinExistence type="predicted"/>
<protein>
    <submittedName>
        <fullName evidence="1">PRTRC system protein B</fullName>
    </submittedName>
</protein>